<evidence type="ECO:0000313" key="2">
    <source>
        <dbReference type="EMBL" id="MPC52747.1"/>
    </source>
</evidence>
<proteinExistence type="predicted"/>
<accession>A0A5B7G5A6</accession>
<protein>
    <submittedName>
        <fullName evidence="2">Uncharacterized protein</fullName>
    </submittedName>
</protein>
<gene>
    <name evidence="2" type="ORF">E2C01_046623</name>
</gene>
<sequence>MEPLTDGHSGDALVGKVGGHIRPGQDHQHHPSGIPRPQPAPRPRLLLLTAGREEVRMYK</sequence>
<dbReference type="AlphaFoldDB" id="A0A5B7G5A6"/>
<reference evidence="2 3" key="1">
    <citation type="submission" date="2019-05" db="EMBL/GenBank/DDBJ databases">
        <title>Another draft genome of Portunus trituberculatus and its Hox gene families provides insights of decapod evolution.</title>
        <authorList>
            <person name="Jeong J.-H."/>
            <person name="Song I."/>
            <person name="Kim S."/>
            <person name="Choi T."/>
            <person name="Kim D."/>
            <person name="Ryu S."/>
            <person name="Kim W."/>
        </authorList>
    </citation>
    <scope>NUCLEOTIDE SEQUENCE [LARGE SCALE GENOMIC DNA]</scope>
    <source>
        <tissue evidence="2">Muscle</tissue>
    </source>
</reference>
<name>A0A5B7G5A6_PORTR</name>
<organism evidence="2 3">
    <name type="scientific">Portunus trituberculatus</name>
    <name type="common">Swimming crab</name>
    <name type="synonym">Neptunus trituberculatus</name>
    <dbReference type="NCBI Taxonomy" id="210409"/>
    <lineage>
        <taxon>Eukaryota</taxon>
        <taxon>Metazoa</taxon>
        <taxon>Ecdysozoa</taxon>
        <taxon>Arthropoda</taxon>
        <taxon>Crustacea</taxon>
        <taxon>Multicrustacea</taxon>
        <taxon>Malacostraca</taxon>
        <taxon>Eumalacostraca</taxon>
        <taxon>Eucarida</taxon>
        <taxon>Decapoda</taxon>
        <taxon>Pleocyemata</taxon>
        <taxon>Brachyura</taxon>
        <taxon>Eubrachyura</taxon>
        <taxon>Portunoidea</taxon>
        <taxon>Portunidae</taxon>
        <taxon>Portuninae</taxon>
        <taxon>Portunus</taxon>
    </lineage>
</organism>
<evidence type="ECO:0000256" key="1">
    <source>
        <dbReference type="SAM" id="MobiDB-lite"/>
    </source>
</evidence>
<comment type="caution">
    <text evidence="2">The sequence shown here is derived from an EMBL/GenBank/DDBJ whole genome shotgun (WGS) entry which is preliminary data.</text>
</comment>
<feature type="region of interest" description="Disordered" evidence="1">
    <location>
        <begin position="1"/>
        <end position="59"/>
    </location>
</feature>
<dbReference type="EMBL" id="VSRR010011121">
    <property type="protein sequence ID" value="MPC52747.1"/>
    <property type="molecule type" value="Genomic_DNA"/>
</dbReference>
<keyword evidence="3" id="KW-1185">Reference proteome</keyword>
<evidence type="ECO:0000313" key="3">
    <source>
        <dbReference type="Proteomes" id="UP000324222"/>
    </source>
</evidence>
<dbReference type="Proteomes" id="UP000324222">
    <property type="component" value="Unassembled WGS sequence"/>
</dbReference>